<feature type="compositionally biased region" description="Basic and acidic residues" evidence="2">
    <location>
        <begin position="1"/>
        <end position="10"/>
    </location>
</feature>
<evidence type="ECO:0000256" key="2">
    <source>
        <dbReference type="SAM" id="MobiDB-lite"/>
    </source>
</evidence>
<dbReference type="InterPro" id="IPR035979">
    <property type="entry name" value="RBD_domain_sf"/>
</dbReference>
<keyword evidence="1" id="KW-0694">RNA-binding</keyword>
<dbReference type="GO" id="GO:0003723">
    <property type="term" value="F:RNA binding"/>
    <property type="evidence" value="ECO:0007669"/>
    <property type="project" value="UniProtKB-UniRule"/>
</dbReference>
<evidence type="ECO:0000259" key="3">
    <source>
        <dbReference type="PROSITE" id="PS50102"/>
    </source>
</evidence>
<feature type="compositionally biased region" description="Basic and acidic residues" evidence="2">
    <location>
        <begin position="166"/>
        <end position="184"/>
    </location>
</feature>
<protein>
    <submittedName>
        <fullName evidence="4">TSA: Wollemia nobilis Ref_Wollemi_Transcript_10323_1090 transcribed RNA sequence</fullName>
    </submittedName>
</protein>
<dbReference type="SUPFAM" id="SSF54928">
    <property type="entry name" value="RNA-binding domain, RBD"/>
    <property type="match status" value="1"/>
</dbReference>
<evidence type="ECO:0000313" key="4">
    <source>
        <dbReference type="EMBL" id="JAG88007.1"/>
    </source>
</evidence>
<organism evidence="4">
    <name type="scientific">Wollemia nobilis</name>
    <dbReference type="NCBI Taxonomy" id="56998"/>
    <lineage>
        <taxon>Eukaryota</taxon>
        <taxon>Viridiplantae</taxon>
        <taxon>Streptophyta</taxon>
        <taxon>Embryophyta</taxon>
        <taxon>Tracheophyta</taxon>
        <taxon>Spermatophyta</taxon>
        <taxon>Pinopsida</taxon>
        <taxon>Pinidae</taxon>
        <taxon>Conifers II</taxon>
        <taxon>Araucariales</taxon>
        <taxon>Araucariaceae</taxon>
        <taxon>Wollemia</taxon>
    </lineage>
</organism>
<reference evidence="4" key="1">
    <citation type="submission" date="2015-02" db="EMBL/GenBank/DDBJ databases">
        <title>A transcriptome of Wollemia nobilis - a relic of Gondwana.</title>
        <authorList>
            <person name="Chia J.Y."/>
            <person name="Leong Y.S."/>
            <person name="Abdul Karim S."/>
            <person name="Wan Azmi N."/>
            <person name="Hercus R."/>
            <person name="Croft L."/>
        </authorList>
    </citation>
    <scope>NUCLEOTIDE SEQUENCE</scope>
    <source>
        <strain evidence="4">MaeBrown</strain>
        <tissue evidence="4">Leaf</tissue>
    </source>
</reference>
<name>A0A0C9S6W7_9CONI</name>
<dbReference type="SMART" id="SM00360">
    <property type="entry name" value="RRM"/>
    <property type="match status" value="1"/>
</dbReference>
<dbReference type="CDD" id="cd00590">
    <property type="entry name" value="RRM_SF"/>
    <property type="match status" value="1"/>
</dbReference>
<dbReference type="EMBL" id="GCHU01010267">
    <property type="protein sequence ID" value="JAG88007.1"/>
    <property type="molecule type" value="Transcribed_RNA"/>
</dbReference>
<dbReference type="InterPro" id="IPR050441">
    <property type="entry name" value="RBM"/>
</dbReference>
<feature type="compositionally biased region" description="Basic and acidic residues" evidence="2">
    <location>
        <begin position="196"/>
        <end position="206"/>
    </location>
</feature>
<dbReference type="Pfam" id="PF00076">
    <property type="entry name" value="RRM_1"/>
    <property type="match status" value="1"/>
</dbReference>
<feature type="region of interest" description="Disordered" evidence="2">
    <location>
        <begin position="163"/>
        <end position="230"/>
    </location>
</feature>
<proteinExistence type="predicted"/>
<accession>A0A0C9S6W7</accession>
<dbReference type="PROSITE" id="PS50102">
    <property type="entry name" value="RRM"/>
    <property type="match status" value="1"/>
</dbReference>
<sequence>MADTPRRRYSDSPSPRRKYGRSRSRSRSLSHSRPVSRSRSPSKSRSPARRDNSSRDDVSNPGNNLYVTGLSARVVEKDLEEHFSQEGKVIDCRIVVDPRTRESRGFGFVTMANLEDAERCVKYLNRSTLEGRIITVEKAKRKRARTPTPGSYLGVRVAVRPRSYGRYRDGRDGRDGRDSRDSYSSRRSPQYSPYRGSRERNYDRDGSPYYSGRSYRRERSRSPAYSPYRR</sequence>
<dbReference type="InterPro" id="IPR000504">
    <property type="entry name" value="RRM_dom"/>
</dbReference>
<dbReference type="PANTHER" id="PTHR48034">
    <property type="entry name" value="TRANSFORMER-2 SEX-DETERMINING PROTEIN-RELATED"/>
    <property type="match status" value="1"/>
</dbReference>
<feature type="compositionally biased region" description="Basic and acidic residues" evidence="2">
    <location>
        <begin position="48"/>
        <end position="58"/>
    </location>
</feature>
<feature type="compositionally biased region" description="Low complexity" evidence="2">
    <location>
        <begin position="185"/>
        <end position="195"/>
    </location>
</feature>
<dbReference type="InterPro" id="IPR012677">
    <property type="entry name" value="Nucleotide-bd_a/b_plait_sf"/>
</dbReference>
<dbReference type="AlphaFoldDB" id="A0A0C9S6W7"/>
<feature type="domain" description="RRM" evidence="3">
    <location>
        <begin position="63"/>
        <end position="141"/>
    </location>
</feature>
<feature type="compositionally biased region" description="Basic residues" evidence="2">
    <location>
        <begin position="15"/>
        <end position="42"/>
    </location>
</feature>
<dbReference type="Gene3D" id="3.30.70.330">
    <property type="match status" value="1"/>
</dbReference>
<feature type="region of interest" description="Disordered" evidence="2">
    <location>
        <begin position="1"/>
        <end position="64"/>
    </location>
</feature>
<evidence type="ECO:0000256" key="1">
    <source>
        <dbReference type="PROSITE-ProRule" id="PRU00176"/>
    </source>
</evidence>